<reference evidence="1" key="1">
    <citation type="submission" date="2013-07" db="EMBL/GenBank/DDBJ databases">
        <title>The genome of an arbuscular mycorrhizal fungus provides insights into the evolution of the oldest plant symbiosis.</title>
        <authorList>
            <consortium name="DOE Joint Genome Institute"/>
            <person name="Tisserant E."/>
            <person name="Malbreil M."/>
            <person name="Kuo A."/>
            <person name="Kohler A."/>
            <person name="Symeonidi A."/>
            <person name="Balestrini R."/>
            <person name="Charron P."/>
            <person name="Duensing N."/>
            <person name="Frei-dit-Frey N."/>
            <person name="Gianinazzi-Pearson V."/>
            <person name="Gilbert B."/>
            <person name="Handa Y."/>
            <person name="Hijri M."/>
            <person name="Kaul R."/>
            <person name="Kawaguchi M."/>
            <person name="Krajinski F."/>
            <person name="Lammers P."/>
            <person name="Lapierre D."/>
            <person name="Masclaux F.G."/>
            <person name="Murat C."/>
            <person name="Morin E."/>
            <person name="Ndikumana S."/>
            <person name="Pagni M."/>
            <person name="Petitpierre D."/>
            <person name="Requena N."/>
            <person name="Rosikiewicz P."/>
            <person name="Riley R."/>
            <person name="Saito K."/>
            <person name="San Clemente H."/>
            <person name="Shapiro H."/>
            <person name="van Tuinen D."/>
            <person name="Becard G."/>
            <person name="Bonfante P."/>
            <person name="Paszkowski U."/>
            <person name="Shachar-Hill Y."/>
            <person name="Young J.P."/>
            <person name="Sanders I.R."/>
            <person name="Henrissat B."/>
            <person name="Rensing S.A."/>
            <person name="Grigoriev I.V."/>
            <person name="Corradi N."/>
            <person name="Roux C."/>
            <person name="Martin F."/>
        </authorList>
    </citation>
    <scope>NUCLEOTIDE SEQUENCE</scope>
    <source>
        <strain evidence="1">DAOM 197198</strain>
    </source>
</reference>
<proteinExistence type="predicted"/>
<dbReference type="eggNOG" id="ENOG502SRIY">
    <property type="taxonomic scope" value="Eukaryota"/>
</dbReference>
<protein>
    <recommendedName>
        <fullName evidence="2">Sequence orphan</fullName>
    </recommendedName>
</protein>
<evidence type="ECO:0008006" key="2">
    <source>
        <dbReference type="Google" id="ProtNLM"/>
    </source>
</evidence>
<evidence type="ECO:0000313" key="1">
    <source>
        <dbReference type="EMBL" id="ERZ98243.1"/>
    </source>
</evidence>
<dbReference type="AlphaFoldDB" id="U9SQK5"/>
<sequence>MSLSEKCLDYLSPLNGETKIVDCPMVSSNDKRQTQPTLDNMFAVDFSCLIDDSVLCDKVEKVFVTAGKFITATLNLKAVVSVDAQFLNFCTTYGYCDKGKTTLGSAGPARLLPYQGPTDDKVRLYPQALYKQMNLPEHPQFKKNEILAMFNSNVSYWFEGDPLPMPKRRVDILYVVVHELIHGLGFSTAWNNNVGEALIPLIGPSFTTPTSTPEGFPVAANGQFLESIFDKYIILLPSGKPLTSITDELNKFPINMEMQETEFINSFIASPQFPFSQEVYKSAITQGAMSFRLTKDDDFILETSIVPFAQGSSIAHADLQTYLSTSDFLMMFTYPPRSTLGQMMSKAGSANTTGPIGPKLRLLFEILGYEVKKDYVPPVILSSYKDDGNDSFSIIKEIVGKSIRRIEDAILSISDFQQLLRIRDPSNARRIMFEAYVLNIFKHGGNFEIKCLQGTENKEQQLTILEFKEYKYMNSRKPVKI</sequence>
<organism evidence="1">
    <name type="scientific">Rhizophagus irregularis (strain DAOM 181602 / DAOM 197198 / MUCL 43194)</name>
    <name type="common">Arbuscular mycorrhizal fungus</name>
    <name type="synonym">Glomus intraradices</name>
    <dbReference type="NCBI Taxonomy" id="747089"/>
    <lineage>
        <taxon>Eukaryota</taxon>
        <taxon>Fungi</taxon>
        <taxon>Fungi incertae sedis</taxon>
        <taxon>Mucoromycota</taxon>
        <taxon>Glomeromycotina</taxon>
        <taxon>Glomeromycetes</taxon>
        <taxon>Glomerales</taxon>
        <taxon>Glomeraceae</taxon>
        <taxon>Rhizophagus</taxon>
    </lineage>
</organism>
<dbReference type="HOGENOM" id="CLU_045867_0_0_1"/>
<gene>
    <name evidence="1" type="ORF">GLOINDRAFT_10728</name>
</gene>
<name>U9SQK5_RHIID</name>
<dbReference type="EMBL" id="KI298921">
    <property type="protein sequence ID" value="ERZ98243.1"/>
    <property type="molecule type" value="Genomic_DNA"/>
</dbReference>
<dbReference type="VEuPathDB" id="FungiDB:RhiirFUN_005735"/>
<accession>U9SQK5</accession>